<keyword evidence="6" id="KW-0408">Iron</keyword>
<evidence type="ECO:0000256" key="1">
    <source>
        <dbReference type="ARBA" id="ARBA00001954"/>
    </source>
</evidence>
<dbReference type="InterPro" id="IPR051178">
    <property type="entry name" value="TfdA_dioxygenase"/>
</dbReference>
<dbReference type="EMBL" id="CAXAMN010006668">
    <property type="protein sequence ID" value="CAK9018507.1"/>
    <property type="molecule type" value="Genomic_DNA"/>
</dbReference>
<evidence type="ECO:0000259" key="7">
    <source>
        <dbReference type="Pfam" id="PF02668"/>
    </source>
</evidence>
<feature type="domain" description="TauD/TfdA-like" evidence="7">
    <location>
        <begin position="19"/>
        <end position="325"/>
    </location>
</feature>
<dbReference type="SUPFAM" id="SSF51197">
    <property type="entry name" value="Clavaminate synthase-like"/>
    <property type="match status" value="1"/>
</dbReference>
<name>A0ABP0JVK7_9DINO</name>
<dbReference type="PANTHER" id="PTHR43779:SF2">
    <property type="entry name" value="ALPHA-KETOGLUTARATE-DEPENDENT XANTHINE DIOXYGENASE XAN1"/>
    <property type="match status" value="1"/>
</dbReference>
<comment type="caution">
    <text evidence="8">The sequence shown here is derived from an EMBL/GenBank/DDBJ whole genome shotgun (WGS) entry which is preliminary data.</text>
</comment>
<gene>
    <name evidence="8" type="ORF">CCMP2556_LOCUS13290</name>
</gene>
<reference evidence="8 9" key="1">
    <citation type="submission" date="2024-02" db="EMBL/GenBank/DDBJ databases">
        <authorList>
            <person name="Chen Y."/>
            <person name="Shah S."/>
            <person name="Dougan E. K."/>
            <person name="Thang M."/>
            <person name="Chan C."/>
        </authorList>
    </citation>
    <scope>NUCLEOTIDE SEQUENCE [LARGE SCALE GENOMIC DNA]</scope>
</reference>
<dbReference type="Proteomes" id="UP001642484">
    <property type="component" value="Unassembled WGS sequence"/>
</dbReference>
<evidence type="ECO:0000313" key="9">
    <source>
        <dbReference type="Proteomes" id="UP001642484"/>
    </source>
</evidence>
<evidence type="ECO:0000313" key="8">
    <source>
        <dbReference type="EMBL" id="CAK9018507.1"/>
    </source>
</evidence>
<comment type="similarity">
    <text evidence="2">Belongs to the TfdA dioxygenase family.</text>
</comment>
<proteinExistence type="inferred from homology"/>
<keyword evidence="3" id="KW-0479">Metal-binding</keyword>
<keyword evidence="9" id="KW-1185">Reference proteome</keyword>
<dbReference type="Gene3D" id="3.60.130.10">
    <property type="entry name" value="Clavaminate synthase-like"/>
    <property type="match status" value="1"/>
</dbReference>
<evidence type="ECO:0000256" key="4">
    <source>
        <dbReference type="ARBA" id="ARBA00022964"/>
    </source>
</evidence>
<accession>A0ABP0JVK7</accession>
<evidence type="ECO:0000256" key="2">
    <source>
        <dbReference type="ARBA" id="ARBA00005896"/>
    </source>
</evidence>
<dbReference type="PANTHER" id="PTHR43779">
    <property type="entry name" value="DIOXYGENASE RV0097-RELATED"/>
    <property type="match status" value="1"/>
</dbReference>
<sequence>MSRSRSPPKDMRGRWKDKISQLHPFLGARVEGVDLAEVTKEEILSTFAPLLEEYGILLFPKQQDLSPQVFLNFMKSFPDVDLEELARAKNPFAQGDPSCLPELPTVRALGNLTSDVALHRGATPELNQMGTEWHTDGCGITGLFAAQVPGGGEVKRTTIWANGYHAWEILDDQMKQKALEMKLHFGPKHTMEASVAEIYRRGGRMSPNGLKLMEPVAKEQLTAEELRRREEQTNPRRYLPFHGSPVRRHPFTKRHTLWTMPVFLESGEGMTVEEARDSLEQVLLPGTSRLAAYVHEWSPGDFVLWDNRSTLHSATEVTDAPQLMYQAFLRTKTPMGPAGEDM</sequence>
<evidence type="ECO:0000256" key="3">
    <source>
        <dbReference type="ARBA" id="ARBA00022723"/>
    </source>
</evidence>
<keyword evidence="5" id="KW-0560">Oxidoreductase</keyword>
<evidence type="ECO:0000256" key="5">
    <source>
        <dbReference type="ARBA" id="ARBA00023002"/>
    </source>
</evidence>
<evidence type="ECO:0000256" key="6">
    <source>
        <dbReference type="ARBA" id="ARBA00023004"/>
    </source>
</evidence>
<organism evidence="8 9">
    <name type="scientific">Durusdinium trenchii</name>
    <dbReference type="NCBI Taxonomy" id="1381693"/>
    <lineage>
        <taxon>Eukaryota</taxon>
        <taxon>Sar</taxon>
        <taxon>Alveolata</taxon>
        <taxon>Dinophyceae</taxon>
        <taxon>Suessiales</taxon>
        <taxon>Symbiodiniaceae</taxon>
        <taxon>Durusdinium</taxon>
    </lineage>
</organism>
<dbReference type="InterPro" id="IPR042098">
    <property type="entry name" value="TauD-like_sf"/>
</dbReference>
<dbReference type="Pfam" id="PF02668">
    <property type="entry name" value="TauD"/>
    <property type="match status" value="1"/>
</dbReference>
<keyword evidence="4" id="KW-0223">Dioxygenase</keyword>
<protein>
    <recommendedName>
        <fullName evidence="7">TauD/TfdA-like domain-containing protein</fullName>
    </recommendedName>
</protein>
<dbReference type="InterPro" id="IPR003819">
    <property type="entry name" value="TauD/TfdA-like"/>
</dbReference>
<comment type="cofactor">
    <cofactor evidence="1">
        <name>Fe(2+)</name>
        <dbReference type="ChEBI" id="CHEBI:29033"/>
    </cofactor>
</comment>